<feature type="transmembrane region" description="Helical" evidence="7">
    <location>
        <begin position="140"/>
        <end position="161"/>
    </location>
</feature>
<dbReference type="InterPro" id="IPR012632">
    <property type="entry name" value="Scorpion_calcine"/>
</dbReference>
<keyword evidence="7" id="KW-0472">Membrane</keyword>
<evidence type="ECO:0000256" key="3">
    <source>
        <dbReference type="ARBA" id="ARBA00022525"/>
    </source>
</evidence>
<evidence type="ECO:0000256" key="1">
    <source>
        <dbReference type="ARBA" id="ARBA00004613"/>
    </source>
</evidence>
<dbReference type="AlphaFoldDB" id="A0AA36BKJ8"/>
<reference evidence="9" key="1">
    <citation type="submission" date="2023-08" db="EMBL/GenBank/DDBJ databases">
        <authorList>
            <person name="Alioto T."/>
            <person name="Alioto T."/>
            <person name="Gomez Garrido J."/>
        </authorList>
    </citation>
    <scope>NUCLEOTIDE SEQUENCE</scope>
</reference>
<keyword evidence="3" id="KW-0964">Secreted</keyword>
<comment type="similarity">
    <text evidence="2">Belongs to the scorpion calcin family.</text>
</comment>
<name>A0AA36BKJ8_OCTVU</name>
<keyword evidence="6" id="KW-0108">Calcium channel impairing toxin</keyword>
<keyword evidence="6" id="KW-0872">Ion channel impairing toxin</keyword>
<keyword evidence="7" id="KW-1133">Transmembrane helix</keyword>
<evidence type="ECO:0000313" key="9">
    <source>
        <dbReference type="EMBL" id="CAI9735764.1"/>
    </source>
</evidence>
<dbReference type="GO" id="GO:0005576">
    <property type="term" value="C:extracellular region"/>
    <property type="evidence" value="ECO:0007669"/>
    <property type="project" value="UniProtKB-SubCell"/>
</dbReference>
<keyword evidence="10" id="KW-1185">Reference proteome</keyword>
<dbReference type="PROSITE" id="PS60028">
    <property type="entry name" value="SCORPION_CALCINE"/>
    <property type="match status" value="1"/>
</dbReference>
<comment type="subcellular location">
    <subcellularLocation>
        <location evidence="1">Secreted</location>
    </subcellularLocation>
</comment>
<organism evidence="9 10">
    <name type="scientific">Octopus vulgaris</name>
    <name type="common">Common octopus</name>
    <dbReference type="NCBI Taxonomy" id="6645"/>
    <lineage>
        <taxon>Eukaryota</taxon>
        <taxon>Metazoa</taxon>
        <taxon>Spiralia</taxon>
        <taxon>Lophotrochozoa</taxon>
        <taxon>Mollusca</taxon>
        <taxon>Cephalopoda</taxon>
        <taxon>Coleoidea</taxon>
        <taxon>Octopodiformes</taxon>
        <taxon>Octopoda</taxon>
        <taxon>Incirrata</taxon>
        <taxon>Octopodidae</taxon>
        <taxon>Octopus</taxon>
    </lineage>
</organism>
<evidence type="ECO:0000256" key="7">
    <source>
        <dbReference type="SAM" id="Phobius"/>
    </source>
</evidence>
<keyword evidence="8" id="KW-0732">Signal</keyword>
<proteinExistence type="inferred from homology"/>
<keyword evidence="6" id="KW-1219">Ryanodine-sensitive calcium-release channel impairing toxin</keyword>
<keyword evidence="5" id="KW-1015">Disulfide bond</keyword>
<keyword evidence="4" id="KW-0800">Toxin</keyword>
<protein>
    <submittedName>
        <fullName evidence="9">Uncharacterized protein LOC125371584</fullName>
    </submittedName>
</protein>
<dbReference type="GO" id="GO:0019855">
    <property type="term" value="F:calcium channel inhibitor activity"/>
    <property type="evidence" value="ECO:0007669"/>
    <property type="project" value="InterPro"/>
</dbReference>
<evidence type="ECO:0000256" key="6">
    <source>
        <dbReference type="ARBA" id="ARBA00023297"/>
    </source>
</evidence>
<dbReference type="GO" id="GO:0090729">
    <property type="term" value="F:toxin activity"/>
    <property type="evidence" value="ECO:0007669"/>
    <property type="project" value="UniProtKB-KW"/>
</dbReference>
<dbReference type="Proteomes" id="UP001162480">
    <property type="component" value="Chromosome 18"/>
</dbReference>
<gene>
    <name evidence="9" type="ORF">OCTVUL_1B007993</name>
</gene>
<sequence>MVAVCSRHSWQLLLTILLTCHQRFSGKMREDLSSLQSLRYGTKCKWSNEDCSDDSECCSHQCSQAHPGTNYRCTQNPMNYACIYDYHCVTRLICGSDQRCCADEWGDCMHTSHCCDPAHSCIEVRGFIYKRCLEGKAIRTATVSIAAISHCLLLSLGLWLMSF</sequence>
<evidence type="ECO:0000313" key="10">
    <source>
        <dbReference type="Proteomes" id="UP001162480"/>
    </source>
</evidence>
<evidence type="ECO:0000256" key="4">
    <source>
        <dbReference type="ARBA" id="ARBA00022656"/>
    </source>
</evidence>
<feature type="chain" id="PRO_5041321110" evidence="8">
    <location>
        <begin position="27"/>
        <end position="163"/>
    </location>
</feature>
<keyword evidence="7" id="KW-0812">Transmembrane</keyword>
<dbReference type="EMBL" id="OX597831">
    <property type="protein sequence ID" value="CAI9735764.1"/>
    <property type="molecule type" value="Genomic_DNA"/>
</dbReference>
<feature type="signal peptide" evidence="8">
    <location>
        <begin position="1"/>
        <end position="26"/>
    </location>
</feature>
<evidence type="ECO:0000256" key="8">
    <source>
        <dbReference type="SAM" id="SignalP"/>
    </source>
</evidence>
<evidence type="ECO:0000256" key="2">
    <source>
        <dbReference type="ARBA" id="ARBA00008992"/>
    </source>
</evidence>
<accession>A0AA36BKJ8</accession>
<evidence type="ECO:0000256" key="5">
    <source>
        <dbReference type="ARBA" id="ARBA00023157"/>
    </source>
</evidence>